<evidence type="ECO:0000313" key="2">
    <source>
        <dbReference type="Proteomes" id="UP000598996"/>
    </source>
</evidence>
<keyword evidence="2" id="KW-1185">Reference proteome</keyword>
<reference evidence="1 2" key="1">
    <citation type="submission" date="2021-01" db="EMBL/GenBank/DDBJ databases">
        <title>Actinoplanes sp. nov. LDG1-01 isolated from lichen.</title>
        <authorList>
            <person name="Saeng-In P."/>
            <person name="Phongsopitanun W."/>
            <person name="Kanchanasin P."/>
            <person name="Yuki M."/>
            <person name="Kudo T."/>
            <person name="Ohkuma M."/>
            <person name="Tanasupawat S."/>
        </authorList>
    </citation>
    <scope>NUCLEOTIDE SEQUENCE [LARGE SCALE GENOMIC DNA]</scope>
    <source>
        <strain evidence="1 2">LDG1-01</strain>
    </source>
</reference>
<organism evidence="1 2">
    <name type="scientific">Paractinoplanes lichenicola</name>
    <dbReference type="NCBI Taxonomy" id="2802976"/>
    <lineage>
        <taxon>Bacteria</taxon>
        <taxon>Bacillati</taxon>
        <taxon>Actinomycetota</taxon>
        <taxon>Actinomycetes</taxon>
        <taxon>Micromonosporales</taxon>
        <taxon>Micromonosporaceae</taxon>
        <taxon>Paractinoplanes</taxon>
    </lineage>
</organism>
<gene>
    <name evidence="1" type="ORF">JKJ07_24330</name>
</gene>
<accession>A0ABS1VSR4</accession>
<proteinExistence type="predicted"/>
<dbReference type="EMBL" id="JAENHO010000007">
    <property type="protein sequence ID" value="MBL7257431.1"/>
    <property type="molecule type" value="Genomic_DNA"/>
</dbReference>
<dbReference type="Proteomes" id="UP000598996">
    <property type="component" value="Unassembled WGS sequence"/>
</dbReference>
<protein>
    <submittedName>
        <fullName evidence="1">Uncharacterized protein</fullName>
    </submittedName>
</protein>
<dbReference type="RefSeq" id="WP_202994053.1">
    <property type="nucleotide sequence ID" value="NZ_JAENHO010000007.1"/>
</dbReference>
<sequence>MLVRRGRATVVRAGPGRLGGLGVAVQGRVSCAWSGVAQLVNAAGRAV</sequence>
<comment type="caution">
    <text evidence="1">The sequence shown here is derived from an EMBL/GenBank/DDBJ whole genome shotgun (WGS) entry which is preliminary data.</text>
</comment>
<name>A0ABS1VSR4_9ACTN</name>
<evidence type="ECO:0000313" key="1">
    <source>
        <dbReference type="EMBL" id="MBL7257431.1"/>
    </source>
</evidence>